<dbReference type="Proteomes" id="UP000671828">
    <property type="component" value="Chromosome"/>
</dbReference>
<proteinExistence type="predicted"/>
<sequence length="100" mass="11327">TARRDWWEVTDATGIGTSIDFPNGRRNERQAALALLEAVNRRAEPQRELHISEVVELFERVRTTLPRWAAAYDHRLRVLARAAAAELVAVGLLVPVRQDT</sequence>
<dbReference type="EMBL" id="CP072788">
    <property type="protein sequence ID" value="QTR02876.1"/>
    <property type="molecule type" value="Genomic_DNA"/>
</dbReference>
<evidence type="ECO:0000313" key="2">
    <source>
        <dbReference type="Proteomes" id="UP000671828"/>
    </source>
</evidence>
<feature type="non-terminal residue" evidence="1">
    <location>
        <position position="100"/>
    </location>
</feature>
<gene>
    <name evidence="1" type="ORF">J7S33_28310</name>
</gene>
<organism evidence="1 2">
    <name type="scientific">Saccharothrix algeriensis</name>
    <dbReference type="NCBI Taxonomy" id="173560"/>
    <lineage>
        <taxon>Bacteria</taxon>
        <taxon>Bacillati</taxon>
        <taxon>Actinomycetota</taxon>
        <taxon>Actinomycetes</taxon>
        <taxon>Pseudonocardiales</taxon>
        <taxon>Pseudonocardiaceae</taxon>
        <taxon>Saccharothrix</taxon>
    </lineage>
</organism>
<reference evidence="1" key="1">
    <citation type="submission" date="2021-04" db="EMBL/GenBank/DDBJ databases">
        <title>Saccharothrix algeriensis WGS.</title>
        <authorList>
            <person name="Stuskova K."/>
            <person name="Hakalova E."/>
            <person name="Tebbal A.B."/>
            <person name="Eichmeier A."/>
        </authorList>
    </citation>
    <scope>NUCLEOTIDE SEQUENCE</scope>
    <source>
        <strain evidence="1">NRRL B-24137</strain>
    </source>
</reference>
<accession>A0A8T8HWK2</accession>
<protein>
    <submittedName>
        <fullName evidence="1">Uncharacterized protein</fullName>
    </submittedName>
</protein>
<evidence type="ECO:0000313" key="1">
    <source>
        <dbReference type="EMBL" id="QTR02876.1"/>
    </source>
</evidence>
<feature type="non-terminal residue" evidence="1">
    <location>
        <position position="1"/>
    </location>
</feature>
<name>A0A8T8HWK2_9PSEU</name>
<dbReference type="AlphaFoldDB" id="A0A8T8HWK2"/>